<feature type="compositionally biased region" description="Low complexity" evidence="4">
    <location>
        <begin position="136"/>
        <end position="147"/>
    </location>
</feature>
<dbReference type="InterPro" id="IPR027417">
    <property type="entry name" value="P-loop_NTPase"/>
</dbReference>
<feature type="domain" description="Prohead serine protease" evidence="5">
    <location>
        <begin position="173"/>
        <end position="332"/>
    </location>
</feature>
<dbReference type="InterPro" id="IPR054613">
    <property type="entry name" value="Peptidase_S78_dom"/>
</dbReference>
<dbReference type="GO" id="GO:0008233">
    <property type="term" value="F:peptidase activity"/>
    <property type="evidence" value="ECO:0007669"/>
    <property type="project" value="UniProtKB-KW"/>
</dbReference>
<evidence type="ECO:0000313" key="7">
    <source>
        <dbReference type="Proteomes" id="UP000291187"/>
    </source>
</evidence>
<keyword evidence="1" id="KW-1188">Viral release from host cell</keyword>
<dbReference type="GO" id="GO:0006508">
    <property type="term" value="P:proteolysis"/>
    <property type="evidence" value="ECO:0007669"/>
    <property type="project" value="UniProtKB-KW"/>
</dbReference>
<evidence type="ECO:0000256" key="1">
    <source>
        <dbReference type="ARBA" id="ARBA00022612"/>
    </source>
</evidence>
<keyword evidence="3" id="KW-0378">Hydrolase</keyword>
<reference evidence="6 7" key="1">
    <citation type="submission" date="2018-12" db="EMBL/GenBank/DDBJ databases">
        <title>Unveiling genomic diversity among members of the Bifidobacterium pseudolongum species, a widely distributed gut commensal of the animal kingdom.</title>
        <authorList>
            <person name="Lugli G.A."/>
            <person name="Duranti S."/>
            <person name="Albert K."/>
            <person name="Mancabelli L."/>
            <person name="Napoli S."/>
            <person name="Viappiani A."/>
            <person name="Anzalone R."/>
            <person name="Longhi G."/>
            <person name="Milani C."/>
            <person name="Turroni F."/>
            <person name="Alessandri G."/>
            <person name="Sela D.A."/>
            <person name="Van Sinderen D."/>
            <person name="Ventura M."/>
        </authorList>
    </citation>
    <scope>NUCLEOTIDE SEQUENCE [LARGE SCALE GENOMIC DNA]</scope>
    <source>
        <strain evidence="6 7">2071B</strain>
    </source>
</reference>
<organism evidence="6 7">
    <name type="scientific">Bifidobacterium pseudolongum subsp. globosum</name>
    <dbReference type="NCBI Taxonomy" id="1690"/>
    <lineage>
        <taxon>Bacteria</taxon>
        <taxon>Bacillati</taxon>
        <taxon>Actinomycetota</taxon>
        <taxon>Actinomycetes</taxon>
        <taxon>Bifidobacteriales</taxon>
        <taxon>Bifidobacteriaceae</taxon>
        <taxon>Bifidobacterium</taxon>
    </lineage>
</organism>
<dbReference type="EMBL" id="RYUM01000003">
    <property type="protein sequence ID" value="RYQ20887.1"/>
    <property type="molecule type" value="Genomic_DNA"/>
</dbReference>
<dbReference type="AlphaFoldDB" id="A0A4Q5A9C1"/>
<dbReference type="SUPFAM" id="SSF52540">
    <property type="entry name" value="P-loop containing nucleoside triphosphate hydrolases"/>
    <property type="match status" value="1"/>
</dbReference>
<dbReference type="RefSeq" id="WP_129863986.1">
    <property type="nucleotide sequence ID" value="NZ_RYUM01000003.1"/>
</dbReference>
<sequence>MTIRIVVGPPASGKTTYVDEHAEPDVLRVDYDALATTLGSASPHVVNEPIRTAAGDAWHEIVDGVLDNAWDAWIIHTKPSVEDIDNYAAAGAQFILIDPGIEQVLEQAETDGRTDETLDAIRAWYDDQPQLPNPQTPDTAGGDTADGAPDDTTDKEHKTVTGMLTKTIRADIKAADTDSENETRFDGYAAVFDNIDLGGDVIRKGAFAKALADRYSDGGAGIPVYWNHDTNDPFKNLGVTSKAYEDEHGLKVEGVIDTSTELGRQVAKLLKEGRVQQMSFAYAIEDGAWVDGAKRDDGGYEPGYYELRSLDLFEVSICPIGCNQQTEVSAKKAVLGLEADEQPTTTTQKNTCPDAFPRRSLAARRLQLINL</sequence>
<accession>A0A4Q5A9C1</accession>
<evidence type="ECO:0000256" key="3">
    <source>
        <dbReference type="ARBA" id="ARBA00022801"/>
    </source>
</evidence>
<dbReference type="InterPro" id="IPR006433">
    <property type="entry name" value="Prohead_protease"/>
</dbReference>
<feature type="region of interest" description="Disordered" evidence="4">
    <location>
        <begin position="126"/>
        <end position="160"/>
    </location>
</feature>
<name>A0A4Q5A9C1_9BIFI</name>
<proteinExistence type="predicted"/>
<evidence type="ECO:0000259" key="5">
    <source>
        <dbReference type="Pfam" id="PF04586"/>
    </source>
</evidence>
<dbReference type="Pfam" id="PF04586">
    <property type="entry name" value="Peptidase_S78"/>
    <property type="match status" value="1"/>
</dbReference>
<dbReference type="NCBIfam" id="TIGR01543">
    <property type="entry name" value="proheadase_HK97"/>
    <property type="match status" value="1"/>
</dbReference>
<evidence type="ECO:0000256" key="4">
    <source>
        <dbReference type="SAM" id="MobiDB-lite"/>
    </source>
</evidence>
<evidence type="ECO:0000313" key="6">
    <source>
        <dbReference type="EMBL" id="RYQ20887.1"/>
    </source>
</evidence>
<gene>
    <name evidence="6" type="ORF">PG2071B_0308</name>
</gene>
<comment type="caution">
    <text evidence="6">The sequence shown here is derived from an EMBL/GenBank/DDBJ whole genome shotgun (WGS) entry which is preliminary data.</text>
</comment>
<evidence type="ECO:0000256" key="2">
    <source>
        <dbReference type="ARBA" id="ARBA00022670"/>
    </source>
</evidence>
<dbReference type="Gene3D" id="3.40.50.300">
    <property type="entry name" value="P-loop containing nucleotide triphosphate hydrolases"/>
    <property type="match status" value="1"/>
</dbReference>
<dbReference type="Proteomes" id="UP000291187">
    <property type="component" value="Unassembled WGS sequence"/>
</dbReference>
<keyword evidence="2 6" id="KW-0645">Protease</keyword>
<protein>
    <submittedName>
        <fullName evidence="6">Phage prohead protease</fullName>
    </submittedName>
</protein>